<dbReference type="Proteomes" id="UP000019478">
    <property type="component" value="Unassembled WGS sequence"/>
</dbReference>
<reference evidence="2 3" key="1">
    <citation type="submission" date="2013-03" db="EMBL/GenBank/DDBJ databases">
        <title>The Genome Sequence of Capronia epimyces CBS 606.96.</title>
        <authorList>
            <consortium name="The Broad Institute Genomics Platform"/>
            <person name="Cuomo C."/>
            <person name="de Hoog S."/>
            <person name="Gorbushina A."/>
            <person name="Walker B."/>
            <person name="Young S.K."/>
            <person name="Zeng Q."/>
            <person name="Gargeya S."/>
            <person name="Fitzgerald M."/>
            <person name="Haas B."/>
            <person name="Abouelleil A."/>
            <person name="Allen A.W."/>
            <person name="Alvarado L."/>
            <person name="Arachchi H.M."/>
            <person name="Berlin A.M."/>
            <person name="Chapman S.B."/>
            <person name="Gainer-Dewar J."/>
            <person name="Goldberg J."/>
            <person name="Griggs A."/>
            <person name="Gujja S."/>
            <person name="Hansen M."/>
            <person name="Howarth C."/>
            <person name="Imamovic A."/>
            <person name="Ireland A."/>
            <person name="Larimer J."/>
            <person name="McCowan C."/>
            <person name="Murphy C."/>
            <person name="Pearson M."/>
            <person name="Poon T.W."/>
            <person name="Priest M."/>
            <person name="Roberts A."/>
            <person name="Saif S."/>
            <person name="Shea T."/>
            <person name="Sisk P."/>
            <person name="Sykes S."/>
            <person name="Wortman J."/>
            <person name="Nusbaum C."/>
            <person name="Birren B."/>
        </authorList>
    </citation>
    <scope>NUCLEOTIDE SEQUENCE [LARGE SCALE GENOMIC DNA]</scope>
    <source>
        <strain evidence="2 3">CBS 606.96</strain>
    </source>
</reference>
<evidence type="ECO:0000313" key="3">
    <source>
        <dbReference type="Proteomes" id="UP000019478"/>
    </source>
</evidence>
<evidence type="ECO:0000313" key="2">
    <source>
        <dbReference type="EMBL" id="EXJ78157.1"/>
    </source>
</evidence>
<dbReference type="SUPFAM" id="SSF48452">
    <property type="entry name" value="TPR-like"/>
    <property type="match status" value="2"/>
</dbReference>
<dbReference type="Gene3D" id="3.40.50.300">
    <property type="entry name" value="P-loop containing nucleotide triphosphate hydrolases"/>
    <property type="match status" value="1"/>
</dbReference>
<accession>W9XCD8</accession>
<dbReference type="eggNOG" id="KOG1840">
    <property type="taxonomic scope" value="Eukaryota"/>
</dbReference>
<protein>
    <recommendedName>
        <fullName evidence="1">NB-ARC domain-containing protein</fullName>
    </recommendedName>
</protein>
<dbReference type="GeneID" id="19173402"/>
<dbReference type="PANTHER" id="PTHR46082">
    <property type="entry name" value="ATP/GTP-BINDING PROTEIN-RELATED"/>
    <property type="match status" value="1"/>
</dbReference>
<dbReference type="Pfam" id="PF00931">
    <property type="entry name" value="NB-ARC"/>
    <property type="match status" value="1"/>
</dbReference>
<proteinExistence type="predicted"/>
<name>W9XCD8_9EURO</name>
<keyword evidence="3" id="KW-1185">Reference proteome</keyword>
<dbReference type="Gene3D" id="1.25.40.10">
    <property type="entry name" value="Tetratricopeptide repeat domain"/>
    <property type="match status" value="2"/>
</dbReference>
<dbReference type="InterPro" id="IPR027417">
    <property type="entry name" value="P-loop_NTPase"/>
</dbReference>
<dbReference type="InterPro" id="IPR053137">
    <property type="entry name" value="NLR-like"/>
</dbReference>
<evidence type="ECO:0000259" key="1">
    <source>
        <dbReference type="Pfam" id="PF00931"/>
    </source>
</evidence>
<dbReference type="OrthoDB" id="1577640at2759"/>
<feature type="domain" description="NB-ARC" evidence="1">
    <location>
        <begin position="23"/>
        <end position="132"/>
    </location>
</feature>
<dbReference type="AlphaFoldDB" id="W9XCD8"/>
<dbReference type="SUPFAM" id="SSF52540">
    <property type="entry name" value="P-loop containing nucleoside triphosphate hydrolases"/>
    <property type="match status" value="1"/>
</dbReference>
<dbReference type="GO" id="GO:0043531">
    <property type="term" value="F:ADP binding"/>
    <property type="evidence" value="ECO:0007669"/>
    <property type="project" value="InterPro"/>
</dbReference>
<dbReference type="RefSeq" id="XP_007737602.1">
    <property type="nucleotide sequence ID" value="XM_007739412.1"/>
</dbReference>
<dbReference type="InterPro" id="IPR011990">
    <property type="entry name" value="TPR-like_helical_dom_sf"/>
</dbReference>
<comment type="caution">
    <text evidence="2">The sequence shown here is derived from an EMBL/GenBank/DDBJ whole genome shotgun (WGS) entry which is preliminary data.</text>
</comment>
<gene>
    <name evidence="2" type="ORF">A1O3_09318</name>
</gene>
<dbReference type="EMBL" id="AMGY01000009">
    <property type="protein sequence ID" value="EXJ78157.1"/>
    <property type="molecule type" value="Genomic_DNA"/>
</dbReference>
<dbReference type="HOGENOM" id="CLU_000288_125_8_1"/>
<sequence>MSFDPIWYVPPVRRANFGGRAEELAELEQKLFEPDGRRTVPILGLGGVGKSRLALELAYQVKSNHPEHSIFWIQASDEWSFARDWLKIGQKLGIPGFGDDEADVKPLVQQRLNNSEDKWLLILDNADDEWLWGRGLPQELLLAGSGVWPRTPNRPLVSFLPRTMNGSVLVTTRSRQVATFIAEEEVVELRAPPQDEAIDIFIKRLDRLDAALDQKTLVSLLIKLAFLPLAIVQAASFINMVPHMTVQTYMKLLDAHDTDVVDLLSEDFGDSSRYPDHINPIATTRLVSFDHIRTHHTLAADLLSSMACVHEMGIPLSLFTDDGTKLEAIKAVGVLMGYSFVTKQTETISNKGELYDVHRLVLLAARNWLKMEGTLSDRITACTIRLADIFPQRCYKNKGIWTIYMPHAHCFYRPYDGKELPERYKLLEKTGQCFLADGKYDLAIRTHISVVNYREQTLGPLNQETYSAYDSLGEALYRKGRWRAAEDFSQKAFYGNKEVLGAEHPDTMTSMTRLGSTYRSQGRLTQAEELEVQVVETRKRVLGPEHPDTLTSMANLASTYRSQGRLTQAEELLIQVVDTWKRVLSIEHPDTLISMEHLALMYYNQGRWTQTEELVVQVTETRKRVLGAEHSDTLTSMANLASTYKAQGRDDEAMALMTFCVELRSKVLGTAHPDTQAAVNLLQTWRAVEEIVN</sequence>
<dbReference type="STRING" id="1182542.W9XCD8"/>
<dbReference type="InterPro" id="IPR002182">
    <property type="entry name" value="NB-ARC"/>
</dbReference>
<dbReference type="PANTHER" id="PTHR46082:SF6">
    <property type="entry name" value="AAA+ ATPASE DOMAIN-CONTAINING PROTEIN-RELATED"/>
    <property type="match status" value="1"/>
</dbReference>
<dbReference type="Pfam" id="PF13424">
    <property type="entry name" value="TPR_12"/>
    <property type="match status" value="1"/>
</dbReference>
<dbReference type="Pfam" id="PF13374">
    <property type="entry name" value="TPR_10"/>
    <property type="match status" value="3"/>
</dbReference>
<organism evidence="2 3">
    <name type="scientific">Capronia epimyces CBS 606.96</name>
    <dbReference type="NCBI Taxonomy" id="1182542"/>
    <lineage>
        <taxon>Eukaryota</taxon>
        <taxon>Fungi</taxon>
        <taxon>Dikarya</taxon>
        <taxon>Ascomycota</taxon>
        <taxon>Pezizomycotina</taxon>
        <taxon>Eurotiomycetes</taxon>
        <taxon>Chaetothyriomycetidae</taxon>
        <taxon>Chaetothyriales</taxon>
        <taxon>Herpotrichiellaceae</taxon>
        <taxon>Capronia</taxon>
    </lineage>
</organism>